<accession>A0ABV6RTK1</accession>
<comment type="caution">
    <text evidence="2">The sequence shown here is derived from an EMBL/GenBank/DDBJ whole genome shotgun (WGS) entry which is preliminary data.</text>
</comment>
<dbReference type="SMART" id="SM00347">
    <property type="entry name" value="HTH_MARR"/>
    <property type="match status" value="1"/>
</dbReference>
<organism evidence="2 3">
    <name type="scientific">Lysobacter korlensis</name>
    <dbReference type="NCBI Taxonomy" id="553636"/>
    <lineage>
        <taxon>Bacteria</taxon>
        <taxon>Pseudomonadati</taxon>
        <taxon>Pseudomonadota</taxon>
        <taxon>Gammaproteobacteria</taxon>
        <taxon>Lysobacterales</taxon>
        <taxon>Lysobacteraceae</taxon>
        <taxon>Lysobacter</taxon>
    </lineage>
</organism>
<evidence type="ECO:0000259" key="1">
    <source>
        <dbReference type="PROSITE" id="PS50995"/>
    </source>
</evidence>
<dbReference type="Pfam" id="PF12802">
    <property type="entry name" value="MarR_2"/>
    <property type="match status" value="1"/>
</dbReference>
<reference evidence="2 3" key="1">
    <citation type="submission" date="2024-09" db="EMBL/GenBank/DDBJ databases">
        <authorList>
            <person name="Sun Q."/>
            <person name="Mori K."/>
        </authorList>
    </citation>
    <scope>NUCLEOTIDE SEQUENCE [LARGE SCALE GENOMIC DNA]</scope>
    <source>
        <strain evidence="2 3">KCTC 23076</strain>
    </source>
</reference>
<evidence type="ECO:0000313" key="3">
    <source>
        <dbReference type="Proteomes" id="UP001589896"/>
    </source>
</evidence>
<keyword evidence="3" id="KW-1185">Reference proteome</keyword>
<dbReference type="PANTHER" id="PTHR33164">
    <property type="entry name" value="TRANSCRIPTIONAL REGULATOR, MARR FAMILY"/>
    <property type="match status" value="1"/>
</dbReference>
<evidence type="ECO:0000313" key="2">
    <source>
        <dbReference type="EMBL" id="MFC0680295.1"/>
    </source>
</evidence>
<dbReference type="Proteomes" id="UP001589896">
    <property type="component" value="Unassembled WGS sequence"/>
</dbReference>
<proteinExistence type="predicted"/>
<dbReference type="InterPro" id="IPR036388">
    <property type="entry name" value="WH-like_DNA-bd_sf"/>
</dbReference>
<dbReference type="InterPro" id="IPR036390">
    <property type="entry name" value="WH_DNA-bd_sf"/>
</dbReference>
<sequence length="146" mass="16041">MPDSDAERAWAAILRTHARFVPRLDKELQRATGLPLAWYDVLLELSAAGGRLRMSELGERVVLSRTRVSRIVDDLIGAGFVAREANPADGRSSYAILSEEGDRRFREAAKVYRSGIERELAGRADGASLRSLATTLERILDSDGGD</sequence>
<dbReference type="PANTHER" id="PTHR33164:SF104">
    <property type="entry name" value="TRANSCRIPTIONAL REGULATORY PROTEIN"/>
    <property type="match status" value="1"/>
</dbReference>
<protein>
    <submittedName>
        <fullName evidence="2">MarR family winged helix-turn-helix transcriptional regulator</fullName>
    </submittedName>
</protein>
<dbReference type="PROSITE" id="PS50995">
    <property type="entry name" value="HTH_MARR_2"/>
    <property type="match status" value="1"/>
</dbReference>
<feature type="domain" description="HTH marR-type" evidence="1">
    <location>
        <begin position="6"/>
        <end position="141"/>
    </location>
</feature>
<name>A0ABV6RTK1_9GAMM</name>
<dbReference type="InterPro" id="IPR039422">
    <property type="entry name" value="MarR/SlyA-like"/>
</dbReference>
<dbReference type="Gene3D" id="1.10.10.10">
    <property type="entry name" value="Winged helix-like DNA-binding domain superfamily/Winged helix DNA-binding domain"/>
    <property type="match status" value="1"/>
</dbReference>
<dbReference type="SUPFAM" id="SSF46785">
    <property type="entry name" value="Winged helix' DNA-binding domain"/>
    <property type="match status" value="1"/>
</dbReference>
<dbReference type="InterPro" id="IPR000835">
    <property type="entry name" value="HTH_MarR-typ"/>
</dbReference>
<gene>
    <name evidence="2" type="ORF">ACFFGH_20870</name>
</gene>
<dbReference type="EMBL" id="JBHLTG010000005">
    <property type="protein sequence ID" value="MFC0680295.1"/>
    <property type="molecule type" value="Genomic_DNA"/>
</dbReference>
<dbReference type="RefSeq" id="WP_386671903.1">
    <property type="nucleotide sequence ID" value="NZ_JBHLTG010000005.1"/>
</dbReference>